<keyword evidence="2" id="KW-0805">Transcription regulation</keyword>
<evidence type="ECO:0000259" key="5">
    <source>
        <dbReference type="PROSITE" id="PS50931"/>
    </source>
</evidence>
<dbReference type="Gene3D" id="3.40.190.10">
    <property type="entry name" value="Periplasmic binding protein-like II"/>
    <property type="match status" value="2"/>
</dbReference>
<evidence type="ECO:0000256" key="1">
    <source>
        <dbReference type="ARBA" id="ARBA00009437"/>
    </source>
</evidence>
<dbReference type="Gene3D" id="1.10.10.10">
    <property type="entry name" value="Winged helix-like DNA-binding domain superfamily/Winged helix DNA-binding domain"/>
    <property type="match status" value="1"/>
</dbReference>
<dbReference type="PANTHER" id="PTHR30346:SF0">
    <property type="entry name" value="HCA OPERON TRANSCRIPTIONAL ACTIVATOR HCAR"/>
    <property type="match status" value="1"/>
</dbReference>
<gene>
    <name evidence="6" type="ORF">C811_00509</name>
</gene>
<dbReference type="PROSITE" id="PS50931">
    <property type="entry name" value="HTH_LYSR"/>
    <property type="match status" value="1"/>
</dbReference>
<evidence type="ECO:0000256" key="2">
    <source>
        <dbReference type="ARBA" id="ARBA00023015"/>
    </source>
</evidence>
<dbReference type="PRINTS" id="PR00039">
    <property type="entry name" value="HTHLYSR"/>
</dbReference>
<dbReference type="HOGENOM" id="CLU_914422_0_0_11"/>
<dbReference type="InterPro" id="IPR036388">
    <property type="entry name" value="WH-like_DNA-bd_sf"/>
</dbReference>
<dbReference type="SUPFAM" id="SSF53850">
    <property type="entry name" value="Periplasmic binding protein-like II"/>
    <property type="match status" value="1"/>
</dbReference>
<organism evidence="6 7">
    <name type="scientific">Adlercreutzia caecimuris B7</name>
    <dbReference type="NCBI Taxonomy" id="1235794"/>
    <lineage>
        <taxon>Bacteria</taxon>
        <taxon>Bacillati</taxon>
        <taxon>Actinomycetota</taxon>
        <taxon>Coriobacteriia</taxon>
        <taxon>Eggerthellales</taxon>
        <taxon>Eggerthellaceae</taxon>
        <taxon>Adlercreutzia</taxon>
    </lineage>
</organism>
<dbReference type="CDD" id="cd05466">
    <property type="entry name" value="PBP2_LTTR_substrate"/>
    <property type="match status" value="1"/>
</dbReference>
<proteinExistence type="inferred from homology"/>
<keyword evidence="4" id="KW-0804">Transcription</keyword>
<reference evidence="6 7" key="1">
    <citation type="submission" date="2013-04" db="EMBL/GenBank/DDBJ databases">
        <title>The Genome Sequence of Enterorhabdus caecimuris B7.</title>
        <authorList>
            <consortium name="The Broad Institute Genomics Platform"/>
            <consortium name="The Broad Institute Genome Sequencing Center for Infectious Disease"/>
            <person name="Earl A."/>
            <person name="Xavier R."/>
            <person name="Elson C."/>
            <person name="Duck W."/>
            <person name="Walker B."/>
            <person name="Young S."/>
            <person name="Zeng Q."/>
            <person name="Gargeya S."/>
            <person name="Fitzgerald M."/>
            <person name="Haas B."/>
            <person name="Abouelleil A."/>
            <person name="Allen A.W."/>
            <person name="Alvarado L."/>
            <person name="Arachchi H.M."/>
            <person name="Berlin A.M."/>
            <person name="Chapman S.B."/>
            <person name="Gainer-Dewar J."/>
            <person name="Goldberg J."/>
            <person name="Griggs A."/>
            <person name="Gujja S."/>
            <person name="Hansen M."/>
            <person name="Howarth C."/>
            <person name="Imamovic A."/>
            <person name="Ireland A."/>
            <person name="Larimer J."/>
            <person name="McCowan C."/>
            <person name="Murphy C."/>
            <person name="Pearson M."/>
            <person name="Poon T.W."/>
            <person name="Priest M."/>
            <person name="Roberts A."/>
            <person name="Saif S."/>
            <person name="Shea T."/>
            <person name="Sisk P."/>
            <person name="Sykes S."/>
            <person name="Wortman J."/>
            <person name="Nusbaum C."/>
            <person name="Birren B."/>
        </authorList>
    </citation>
    <scope>NUCLEOTIDE SEQUENCE [LARGE SCALE GENOMIC DNA]</scope>
    <source>
        <strain evidence="6 7">B7</strain>
    </source>
</reference>
<comment type="caution">
    <text evidence="6">The sequence shown here is derived from an EMBL/GenBank/DDBJ whole genome shotgun (WGS) entry which is preliminary data.</text>
</comment>
<dbReference type="Pfam" id="PF03466">
    <property type="entry name" value="LysR_substrate"/>
    <property type="match status" value="1"/>
</dbReference>
<dbReference type="Pfam" id="PF00126">
    <property type="entry name" value="HTH_1"/>
    <property type="match status" value="1"/>
</dbReference>
<dbReference type="STRING" id="1235794.C811_00509"/>
<dbReference type="InterPro" id="IPR000847">
    <property type="entry name" value="LysR_HTH_N"/>
</dbReference>
<feature type="domain" description="HTH lysR-type" evidence="5">
    <location>
        <begin position="12"/>
        <end position="63"/>
    </location>
</feature>
<accession>R9L0Y4</accession>
<dbReference type="GeneID" id="82190127"/>
<name>R9L0Y4_9ACTN</name>
<dbReference type="eggNOG" id="COG0583">
    <property type="taxonomic scope" value="Bacteria"/>
</dbReference>
<dbReference type="GO" id="GO:0032993">
    <property type="term" value="C:protein-DNA complex"/>
    <property type="evidence" value="ECO:0007669"/>
    <property type="project" value="TreeGrafter"/>
</dbReference>
<dbReference type="OrthoDB" id="79118at2"/>
<dbReference type="GO" id="GO:0003700">
    <property type="term" value="F:DNA-binding transcription factor activity"/>
    <property type="evidence" value="ECO:0007669"/>
    <property type="project" value="InterPro"/>
</dbReference>
<keyword evidence="7" id="KW-1185">Reference proteome</keyword>
<comment type="similarity">
    <text evidence="1">Belongs to the LysR transcriptional regulatory family.</text>
</comment>
<dbReference type="GO" id="GO:0003677">
    <property type="term" value="F:DNA binding"/>
    <property type="evidence" value="ECO:0007669"/>
    <property type="project" value="UniProtKB-KW"/>
</dbReference>
<evidence type="ECO:0000256" key="4">
    <source>
        <dbReference type="ARBA" id="ARBA00023163"/>
    </source>
</evidence>
<dbReference type="InterPro" id="IPR005119">
    <property type="entry name" value="LysR_subst-bd"/>
</dbReference>
<evidence type="ECO:0000313" key="7">
    <source>
        <dbReference type="Proteomes" id="UP000014204"/>
    </source>
</evidence>
<dbReference type="AlphaFoldDB" id="R9L0Y4"/>
<sequence>MEPFRLSAEQRRYFYALCSTGNITQAARRLYLSRQGLSRSMRGLEEAVGAILFTRGKRGVGLTRAGQMLLDHLREEDRAWEVCLARLRSLDNRQPEPIRIGLLSMFVGYDKKRQLLERFKDDEGLRIEIVDGDHDAFWQSIIAGDMEFALTMRPPEHLGLPSIKLSDDTLSVLLSCDDPLSSKTSIDFTRDLRGKTIVQTSPYKGRLYETVFRNYDIRSEAILHDKNLMLAQVSTRHDCFIIQTEYACDLVTDEVCRRPLVNAPIDMETVFVFRPDLSPRAQQVARTMVGDFGKASELDAYFGRHPS</sequence>
<dbReference type="RefSeq" id="WP_016308738.1">
    <property type="nucleotide sequence ID" value="NZ_KE159646.1"/>
</dbReference>
<keyword evidence="3" id="KW-0238">DNA-binding</keyword>
<dbReference type="PANTHER" id="PTHR30346">
    <property type="entry name" value="TRANSCRIPTIONAL DUAL REGULATOR HCAR-RELATED"/>
    <property type="match status" value="1"/>
</dbReference>
<dbReference type="EMBL" id="ASSY01000005">
    <property type="protein sequence ID" value="EOS52474.1"/>
    <property type="molecule type" value="Genomic_DNA"/>
</dbReference>
<dbReference type="Proteomes" id="UP000014204">
    <property type="component" value="Unassembled WGS sequence"/>
</dbReference>
<evidence type="ECO:0000313" key="6">
    <source>
        <dbReference type="EMBL" id="EOS52474.1"/>
    </source>
</evidence>
<dbReference type="InterPro" id="IPR036390">
    <property type="entry name" value="WH_DNA-bd_sf"/>
</dbReference>
<protein>
    <recommendedName>
        <fullName evidence="5">HTH lysR-type domain-containing protein</fullName>
    </recommendedName>
</protein>
<dbReference type="PATRIC" id="fig|1235794.3.peg.492"/>
<dbReference type="SUPFAM" id="SSF46785">
    <property type="entry name" value="Winged helix' DNA-binding domain"/>
    <property type="match status" value="1"/>
</dbReference>
<evidence type="ECO:0000256" key="3">
    <source>
        <dbReference type="ARBA" id="ARBA00023125"/>
    </source>
</evidence>